<evidence type="ECO:0000256" key="2">
    <source>
        <dbReference type="ARBA" id="ARBA00009671"/>
    </source>
</evidence>
<dbReference type="STRING" id="7757.ENSPMAP00000001488"/>
<feature type="transmembrane region" description="Helical" evidence="6">
    <location>
        <begin position="444"/>
        <end position="463"/>
    </location>
</feature>
<dbReference type="GO" id="GO:0005886">
    <property type="term" value="C:plasma membrane"/>
    <property type="evidence" value="ECO:0007669"/>
    <property type="project" value="TreeGrafter"/>
</dbReference>
<keyword evidence="4 6" id="KW-1133">Transmembrane helix</keyword>
<keyword evidence="5 6" id="KW-0472">Membrane</keyword>
<proteinExistence type="inferred from homology"/>
<evidence type="ECO:0000256" key="6">
    <source>
        <dbReference type="RuleBase" id="RU280814"/>
    </source>
</evidence>
<sequence>YFGEQVALYFAWLGFYTKMLSVAALVGLACFLFGAVNKEQSFCSEELCDDVTIITLLPLLSATCMYWGAGCSTTTFSLRSPALITHKAQPADDYNNLASMVFLEMWKRSQASLAFRWDLTAAAQAGPARPEYEARCSVKSRRYECVVRYKYTRSVGWCWVTKSTAMLSNLIRYIPLMLLIIASILGVIVYRLSIFIIFASSIPKQVSEIKVIGTLLTPQMATSITASVLNVIVIIILNKCYDRLALVLTDLACLAIQVEYLFKGLFHKFLFQFINYYSACFYIAFFKGKFISYPGDYTYLGVWRNEECSPAGCLVELTTQLTIVMGVKQILGNFQEIILPQLNRLIISALEKRRQRCPGQALLQFHRFELAKPVTDMESPLNRYCVGFIQFGFVTLFVASFPLSPLLALLNNVMEVRVDAWKLVTKTRRPVVSRASGIGAWEDILGVVATLSVLTNVCIVAFTSDIIPRLVYYYGYSAGHGTGFPTMRGYNENSLSVFNISDFQEQNIPDELPPCLWLRLYVCRYRDYRYPPGHPQAYSLNMQYWHVLAAKLAFVIV</sequence>
<comment type="similarity">
    <text evidence="2 6">Belongs to the anoctamin family.</text>
</comment>
<evidence type="ECO:0000259" key="7">
    <source>
        <dbReference type="Pfam" id="PF04547"/>
    </source>
</evidence>
<accession>S4R8F7</accession>
<dbReference type="PANTHER" id="PTHR12308">
    <property type="entry name" value="ANOCTAMIN"/>
    <property type="match status" value="1"/>
</dbReference>
<dbReference type="GO" id="GO:0005254">
    <property type="term" value="F:chloride channel activity"/>
    <property type="evidence" value="ECO:0007669"/>
    <property type="project" value="TreeGrafter"/>
</dbReference>
<evidence type="ECO:0000256" key="4">
    <source>
        <dbReference type="ARBA" id="ARBA00022989"/>
    </source>
</evidence>
<dbReference type="PANTHER" id="PTHR12308:SF84">
    <property type="entry name" value="ANOCTAMIN"/>
    <property type="match status" value="1"/>
</dbReference>
<dbReference type="AlphaFoldDB" id="S4R8F7"/>
<dbReference type="GeneTree" id="ENSGT00940000155692"/>
<protein>
    <recommendedName>
        <fullName evidence="6">Anoctamin</fullName>
    </recommendedName>
</protein>
<reference evidence="8" key="2">
    <citation type="submission" date="2025-09" db="UniProtKB">
        <authorList>
            <consortium name="Ensembl"/>
        </authorList>
    </citation>
    <scope>IDENTIFICATION</scope>
</reference>
<dbReference type="InterPro" id="IPR007632">
    <property type="entry name" value="Anoctamin"/>
</dbReference>
<dbReference type="HOGENOM" id="CLU_006685_3_0_1"/>
<dbReference type="Pfam" id="PF04547">
    <property type="entry name" value="Anoctamin"/>
    <property type="match status" value="1"/>
</dbReference>
<evidence type="ECO:0000256" key="3">
    <source>
        <dbReference type="ARBA" id="ARBA00022692"/>
    </source>
</evidence>
<dbReference type="OMA" id="VAYFLEM"/>
<feature type="transmembrane region" description="Helical" evidence="6">
    <location>
        <begin position="269"/>
        <end position="286"/>
    </location>
</feature>
<dbReference type="InterPro" id="IPR049452">
    <property type="entry name" value="Anoctamin_TM"/>
</dbReference>
<feature type="transmembrane region" description="Helical" evidence="6">
    <location>
        <begin position="6"/>
        <end position="33"/>
    </location>
</feature>
<reference evidence="8" key="1">
    <citation type="submission" date="2025-08" db="UniProtKB">
        <authorList>
            <consortium name="Ensembl"/>
        </authorList>
    </citation>
    <scope>IDENTIFICATION</scope>
</reference>
<evidence type="ECO:0000313" key="8">
    <source>
        <dbReference type="Ensembl" id="ENSPMAP00000001488.1"/>
    </source>
</evidence>
<feature type="transmembrane region" description="Helical" evidence="6">
    <location>
        <begin position="219"/>
        <end position="237"/>
    </location>
</feature>
<name>S4R8F7_PETMA</name>
<evidence type="ECO:0000256" key="5">
    <source>
        <dbReference type="ARBA" id="ARBA00023136"/>
    </source>
</evidence>
<comment type="caution">
    <text evidence="6">Lacks conserved residue(s) required for the propagation of feature annotation.</text>
</comment>
<evidence type="ECO:0000256" key="1">
    <source>
        <dbReference type="ARBA" id="ARBA00004141"/>
    </source>
</evidence>
<comment type="subcellular location">
    <subcellularLocation>
        <location evidence="1 6">Membrane</location>
        <topology evidence="1 6">Multi-pass membrane protein</topology>
    </subcellularLocation>
</comment>
<feature type="domain" description="Anoctamin transmembrane" evidence="7">
    <location>
        <begin position="1"/>
        <end position="556"/>
    </location>
</feature>
<keyword evidence="3 6" id="KW-0812">Transmembrane</keyword>
<dbReference type="Ensembl" id="ENSPMAT00000001495.1">
    <property type="protein sequence ID" value="ENSPMAP00000001488.1"/>
    <property type="gene ID" value="ENSPMAG00000001350.1"/>
</dbReference>
<feature type="transmembrane region" description="Helical" evidence="6">
    <location>
        <begin position="176"/>
        <end position="199"/>
    </location>
</feature>
<feature type="transmembrane region" description="Helical" evidence="6">
    <location>
        <begin position="384"/>
        <end position="404"/>
    </location>
</feature>
<organism evidence="8">
    <name type="scientific">Petromyzon marinus</name>
    <name type="common">Sea lamprey</name>
    <dbReference type="NCBI Taxonomy" id="7757"/>
    <lineage>
        <taxon>Eukaryota</taxon>
        <taxon>Metazoa</taxon>
        <taxon>Chordata</taxon>
        <taxon>Craniata</taxon>
        <taxon>Vertebrata</taxon>
        <taxon>Cyclostomata</taxon>
        <taxon>Hyperoartia</taxon>
        <taxon>Petromyzontiformes</taxon>
        <taxon>Petromyzontidae</taxon>
        <taxon>Petromyzon</taxon>
    </lineage>
</organism>